<comment type="caution">
    <text evidence="1">The sequence shown here is derived from an EMBL/GenBank/DDBJ whole genome shotgun (WGS) entry which is preliminary data.</text>
</comment>
<name>A0A8H3NBC8_9EURO</name>
<evidence type="ECO:0000313" key="1">
    <source>
        <dbReference type="EMBL" id="GFF27758.1"/>
    </source>
</evidence>
<dbReference type="AlphaFoldDB" id="A0A8H3NBC8"/>
<protein>
    <submittedName>
        <fullName evidence="1">Uncharacterized protein</fullName>
    </submittedName>
</protein>
<organism evidence="1 2">
    <name type="scientific">Aspergillus udagawae</name>
    <dbReference type="NCBI Taxonomy" id="91492"/>
    <lineage>
        <taxon>Eukaryota</taxon>
        <taxon>Fungi</taxon>
        <taxon>Dikarya</taxon>
        <taxon>Ascomycota</taxon>
        <taxon>Pezizomycotina</taxon>
        <taxon>Eurotiomycetes</taxon>
        <taxon>Eurotiomycetidae</taxon>
        <taxon>Eurotiales</taxon>
        <taxon>Aspergillaceae</taxon>
        <taxon>Aspergillus</taxon>
        <taxon>Aspergillus subgen. Fumigati</taxon>
    </lineage>
</organism>
<accession>A0A8H3NBC8</accession>
<proteinExistence type="predicted"/>
<sequence>MRSKVTIDDKKCKAVLFFLPRLPAHAWTNEQAGVSEVNGSKIDSLSEALDTGLPERGPFLYCLKNEPKNGRDTKRHIIVREKIDLP</sequence>
<evidence type="ECO:0000313" key="2">
    <source>
        <dbReference type="Proteomes" id="UP000465221"/>
    </source>
</evidence>
<dbReference type="EMBL" id="BLKC01000010">
    <property type="protein sequence ID" value="GFF27758.1"/>
    <property type="molecule type" value="Genomic_DNA"/>
</dbReference>
<dbReference type="Proteomes" id="UP000465221">
    <property type="component" value="Unassembled WGS sequence"/>
</dbReference>
<reference evidence="1 2" key="1">
    <citation type="submission" date="2020-01" db="EMBL/GenBank/DDBJ databases">
        <title>Draft genome sequence of Aspergillus udagawae IFM 46972.</title>
        <authorList>
            <person name="Takahashi H."/>
            <person name="Yaguchi T."/>
        </authorList>
    </citation>
    <scope>NUCLEOTIDE SEQUENCE [LARGE SCALE GENOMIC DNA]</scope>
    <source>
        <strain evidence="1 2">IFM 46972</strain>
    </source>
</reference>
<gene>
    <name evidence="1" type="ORF">IFM46972_02159</name>
</gene>